<sequence>MRNATAGIEGTEIQRRVVAVRILKGAYAPRGSKSATCVRGV</sequence>
<dbReference type="AlphaFoldDB" id="A0A199UQ05"/>
<dbReference type="EMBL" id="LSRQ01005876">
    <property type="protein sequence ID" value="OAY66878.1"/>
    <property type="molecule type" value="Genomic_DNA"/>
</dbReference>
<organism evidence="1 2">
    <name type="scientific">Ananas comosus</name>
    <name type="common">Pineapple</name>
    <name type="synonym">Ananas ananas</name>
    <dbReference type="NCBI Taxonomy" id="4615"/>
    <lineage>
        <taxon>Eukaryota</taxon>
        <taxon>Viridiplantae</taxon>
        <taxon>Streptophyta</taxon>
        <taxon>Embryophyta</taxon>
        <taxon>Tracheophyta</taxon>
        <taxon>Spermatophyta</taxon>
        <taxon>Magnoliopsida</taxon>
        <taxon>Liliopsida</taxon>
        <taxon>Poales</taxon>
        <taxon>Bromeliaceae</taxon>
        <taxon>Bromelioideae</taxon>
        <taxon>Ananas</taxon>
    </lineage>
</organism>
<evidence type="ECO:0000313" key="2">
    <source>
        <dbReference type="Proteomes" id="UP000092600"/>
    </source>
</evidence>
<gene>
    <name evidence="1" type="ORF">ACMD2_11741</name>
</gene>
<proteinExistence type="predicted"/>
<evidence type="ECO:0000313" key="1">
    <source>
        <dbReference type="EMBL" id="OAY66878.1"/>
    </source>
</evidence>
<comment type="caution">
    <text evidence="1">The sequence shown here is derived from an EMBL/GenBank/DDBJ whole genome shotgun (WGS) entry which is preliminary data.</text>
</comment>
<reference evidence="1 2" key="1">
    <citation type="journal article" date="2016" name="DNA Res.">
        <title>The draft genome of MD-2 pineapple using hybrid error correction of long reads.</title>
        <authorList>
            <person name="Redwan R.M."/>
            <person name="Saidin A."/>
            <person name="Kumar S.V."/>
        </authorList>
    </citation>
    <scope>NUCLEOTIDE SEQUENCE [LARGE SCALE GENOMIC DNA]</scope>
    <source>
        <strain evidence="2">cv. MD2</strain>
        <tissue evidence="1">Leaf</tissue>
    </source>
</reference>
<dbReference type="Proteomes" id="UP000092600">
    <property type="component" value="Unassembled WGS sequence"/>
</dbReference>
<accession>A0A199UQ05</accession>
<name>A0A199UQ05_ANACO</name>
<protein>
    <submittedName>
        <fullName evidence="1">Uncharacterized protein</fullName>
    </submittedName>
</protein>